<accession>A0A179FWM2</accession>
<protein>
    <submittedName>
        <fullName evidence="3">Penicillin-binding protein</fullName>
    </submittedName>
</protein>
<organism evidence="3 4">
    <name type="scientific">Pochonia chlamydosporia 170</name>
    <dbReference type="NCBI Taxonomy" id="1380566"/>
    <lineage>
        <taxon>Eukaryota</taxon>
        <taxon>Fungi</taxon>
        <taxon>Dikarya</taxon>
        <taxon>Ascomycota</taxon>
        <taxon>Pezizomycotina</taxon>
        <taxon>Sordariomycetes</taxon>
        <taxon>Hypocreomycetidae</taxon>
        <taxon>Hypocreales</taxon>
        <taxon>Clavicipitaceae</taxon>
        <taxon>Pochonia</taxon>
    </lineage>
</organism>
<dbReference type="OrthoDB" id="10250282at2759"/>
<comment type="similarity">
    <text evidence="1">Belongs to the peptidase S12 family.</text>
</comment>
<dbReference type="RefSeq" id="XP_018146561.1">
    <property type="nucleotide sequence ID" value="XM_018282191.1"/>
</dbReference>
<dbReference type="EMBL" id="LSBJ02000002">
    <property type="protein sequence ID" value="OAQ70024.1"/>
    <property type="molecule type" value="Genomic_DNA"/>
</dbReference>
<dbReference type="STRING" id="1380566.A0A179FWM2"/>
<name>A0A179FWM2_METCM</name>
<reference evidence="3 4" key="1">
    <citation type="journal article" date="2016" name="PLoS Pathog.">
        <title>Biosynthesis of antibiotic leucinostatins in bio-control fungus Purpureocillium lilacinum and their inhibition on phytophthora revealed by genome mining.</title>
        <authorList>
            <person name="Wang G."/>
            <person name="Liu Z."/>
            <person name="Lin R."/>
            <person name="Li E."/>
            <person name="Mao Z."/>
            <person name="Ling J."/>
            <person name="Yang Y."/>
            <person name="Yin W.B."/>
            <person name="Xie B."/>
        </authorList>
    </citation>
    <scope>NUCLEOTIDE SEQUENCE [LARGE SCALE GENOMIC DNA]</scope>
    <source>
        <strain evidence="3">170</strain>
    </source>
</reference>
<evidence type="ECO:0000313" key="4">
    <source>
        <dbReference type="Proteomes" id="UP000078397"/>
    </source>
</evidence>
<dbReference type="GeneID" id="28846185"/>
<comment type="caution">
    <text evidence="3">The sequence shown here is derived from an EMBL/GenBank/DDBJ whole genome shotgun (WGS) entry which is preliminary data.</text>
</comment>
<evidence type="ECO:0000313" key="3">
    <source>
        <dbReference type="EMBL" id="OAQ70024.1"/>
    </source>
</evidence>
<evidence type="ECO:0000256" key="1">
    <source>
        <dbReference type="ARBA" id="ARBA00038215"/>
    </source>
</evidence>
<dbReference type="PANTHER" id="PTHR46825">
    <property type="entry name" value="D-ALANYL-D-ALANINE-CARBOXYPEPTIDASE/ENDOPEPTIDASE AMPH"/>
    <property type="match status" value="1"/>
</dbReference>
<dbReference type="SUPFAM" id="SSF56601">
    <property type="entry name" value="beta-lactamase/transpeptidase-like"/>
    <property type="match status" value="1"/>
</dbReference>
<dbReference type="InterPro" id="IPR050491">
    <property type="entry name" value="AmpC-like"/>
</dbReference>
<dbReference type="KEGG" id="pchm:VFPPC_02563"/>
<dbReference type="PANTHER" id="PTHR46825:SF14">
    <property type="entry name" value="BETA-LACTAMASE-RELATED DOMAIN-CONTAINING PROTEIN"/>
    <property type="match status" value="1"/>
</dbReference>
<dbReference type="Pfam" id="PF00144">
    <property type="entry name" value="Beta-lactamase"/>
    <property type="match status" value="1"/>
</dbReference>
<gene>
    <name evidence="3" type="ORF">VFPPC_02563</name>
</gene>
<dbReference type="InterPro" id="IPR001466">
    <property type="entry name" value="Beta-lactam-related"/>
</dbReference>
<evidence type="ECO:0000259" key="2">
    <source>
        <dbReference type="Pfam" id="PF00144"/>
    </source>
</evidence>
<sequence>MNHNAQDTQPEPNDIASRLQKANTQVSQICQASGVPGASIAIIHKGKLLHTYNHGYSDLENQIKTDSNTAYGIGSLTKAFIAAAIAKLVHAGHLTWHTPIKDLLPELNQDDSIITNLLTVTDILSHRCGLAGGAAMSFVFQGDGDMLLPKESLFTLFNHFPQLFPFRGGWSYFVWGYALAGLVIDRVTGKGLAQALRELVLSPLGMTSTGFDVDSLEGVAEPYAGLADGTAFHLSKRQVFRDTFFEASGGLFSSVKDLTTWAGAILDCISRPDESVLKDVPYILSNHAAIMNPSLNERSYGLGWIRTQLPGRVGLIGDNMDVWTLSEQPLLGDEHHPMQMIYHQGSTVGYYSHMALFPATESAVIVLTNSIALSDAADWISRTFTQALFDIDSNDYVKLAMEASKRYISLFENMATEIENMRDGKTPRLDTFAGRYVHSSQLFVVDLAVCDSRNKLALRFQGRDSQEYELRYLCEGVFEWVLGHDESKRRGRYNSVEMGCYLFRFRVDGGRVVSFTWAADGLRSDVFLKVGGLEDAAVAVR</sequence>
<dbReference type="AlphaFoldDB" id="A0A179FWM2"/>
<dbReference type="InterPro" id="IPR012338">
    <property type="entry name" value="Beta-lactam/transpept-like"/>
</dbReference>
<dbReference type="Gene3D" id="3.40.710.10">
    <property type="entry name" value="DD-peptidase/beta-lactamase superfamily"/>
    <property type="match status" value="1"/>
</dbReference>
<feature type="domain" description="Beta-lactamase-related" evidence="2">
    <location>
        <begin position="31"/>
        <end position="370"/>
    </location>
</feature>
<keyword evidence="4" id="KW-1185">Reference proteome</keyword>
<dbReference type="Proteomes" id="UP000078397">
    <property type="component" value="Unassembled WGS sequence"/>
</dbReference>
<proteinExistence type="inferred from homology"/>